<name>A0ABM0GPU7_SACKO</name>
<dbReference type="PANTHER" id="PTHR12315">
    <property type="entry name" value="BICOID-INTERACTING PROTEIN RELATED"/>
    <property type="match status" value="1"/>
</dbReference>
<evidence type="ECO:0000256" key="1">
    <source>
        <dbReference type="ARBA" id="ARBA00008361"/>
    </source>
</evidence>
<dbReference type="EC" id="2.1.1.-" evidence="6"/>
<keyword evidence="4 5" id="KW-0949">S-adenosyl-L-methionine</keyword>
<keyword evidence="2 6" id="KW-0489">Methyltransferase</keyword>
<evidence type="ECO:0000256" key="2">
    <source>
        <dbReference type="ARBA" id="ARBA00022603"/>
    </source>
</evidence>
<dbReference type="GeneID" id="100367464"/>
<evidence type="ECO:0000256" key="4">
    <source>
        <dbReference type="ARBA" id="ARBA00022691"/>
    </source>
</evidence>
<comment type="similarity">
    <text evidence="1 6">Belongs to the methyltransferase superfamily.</text>
</comment>
<keyword evidence="3 6" id="KW-0808">Transferase</keyword>
<dbReference type="Proteomes" id="UP000694865">
    <property type="component" value="Unplaced"/>
</dbReference>
<dbReference type="InterPro" id="IPR024160">
    <property type="entry name" value="BIN3_SAM-bd_dom"/>
</dbReference>
<evidence type="ECO:0000256" key="3">
    <source>
        <dbReference type="ARBA" id="ARBA00022679"/>
    </source>
</evidence>
<dbReference type="Pfam" id="PF06859">
    <property type="entry name" value="Bin3"/>
    <property type="match status" value="1"/>
</dbReference>
<dbReference type="PANTHER" id="PTHR12315:SF1">
    <property type="entry name" value="RNA 5'-MONOPHOSPHATE METHYLTRANSFERASE"/>
    <property type="match status" value="1"/>
</dbReference>
<evidence type="ECO:0000313" key="8">
    <source>
        <dbReference type="Proteomes" id="UP000694865"/>
    </source>
</evidence>
<evidence type="ECO:0000259" key="7">
    <source>
        <dbReference type="PROSITE" id="PS51515"/>
    </source>
</evidence>
<dbReference type="CDD" id="cd02440">
    <property type="entry name" value="AdoMet_MTases"/>
    <property type="match status" value="1"/>
</dbReference>
<sequence length="254" mass="29562">MAAPIDKKPFHPGAAPFGNFINYYSFNPPENRIKLLPNNFLQKISINMHDSRLVALDIGCNCGDLTVEFYNHLKRDEKCTSSQNAVNDLQILGCDMDDTLIQRANESNPYPQNITFINLDVTDEVASNAAFRQYLNKHNRTRFDIISCFSVTMWIHLHGGDTGLEEFLLTISKLTDFLIIEPQPWKCYKSAVKRVKKLKLGNDYFPHFESLKIRDDVVDNIDAYLERKCEMQRLHCFGQTDWNRKLLFYEKRNK</sequence>
<feature type="domain" description="Bin3-type SAM" evidence="7">
    <location>
        <begin position="1"/>
        <end position="254"/>
    </location>
</feature>
<dbReference type="PROSITE" id="PS51515">
    <property type="entry name" value="BIN3_SAM"/>
    <property type="match status" value="1"/>
</dbReference>
<dbReference type="InterPro" id="IPR010675">
    <property type="entry name" value="Bin3_C"/>
</dbReference>
<evidence type="ECO:0000256" key="6">
    <source>
        <dbReference type="RuleBase" id="RU367087"/>
    </source>
</evidence>
<accession>A0ABM0GPU7</accession>
<proteinExistence type="inferred from homology"/>
<organism evidence="8 9">
    <name type="scientific">Saccoglossus kowalevskii</name>
    <name type="common">Acorn worm</name>
    <dbReference type="NCBI Taxonomy" id="10224"/>
    <lineage>
        <taxon>Eukaryota</taxon>
        <taxon>Metazoa</taxon>
        <taxon>Hemichordata</taxon>
        <taxon>Enteropneusta</taxon>
        <taxon>Harrimaniidae</taxon>
        <taxon>Saccoglossus</taxon>
    </lineage>
</organism>
<evidence type="ECO:0000256" key="5">
    <source>
        <dbReference type="PROSITE-ProRule" id="PRU00848"/>
    </source>
</evidence>
<dbReference type="RefSeq" id="XP_002734672.1">
    <property type="nucleotide sequence ID" value="XM_002734626.2"/>
</dbReference>
<gene>
    <name evidence="9" type="primary">LOC100367464</name>
</gene>
<evidence type="ECO:0000313" key="9">
    <source>
        <dbReference type="RefSeq" id="XP_002734672.1"/>
    </source>
</evidence>
<dbReference type="SUPFAM" id="SSF53335">
    <property type="entry name" value="S-adenosyl-L-methionine-dependent methyltransferases"/>
    <property type="match status" value="1"/>
</dbReference>
<dbReference type="InterPro" id="IPR039772">
    <property type="entry name" value="Bin3-like"/>
</dbReference>
<protein>
    <recommendedName>
        <fullName evidence="6">RNA methyltransferase</fullName>
        <ecNumber evidence="6">2.1.1.-</ecNumber>
    </recommendedName>
</protein>
<dbReference type="Gene3D" id="3.40.50.150">
    <property type="entry name" value="Vaccinia Virus protein VP39"/>
    <property type="match status" value="1"/>
</dbReference>
<dbReference type="InterPro" id="IPR029063">
    <property type="entry name" value="SAM-dependent_MTases_sf"/>
</dbReference>
<reference evidence="9" key="1">
    <citation type="submission" date="2025-08" db="UniProtKB">
        <authorList>
            <consortium name="RefSeq"/>
        </authorList>
    </citation>
    <scope>IDENTIFICATION</scope>
    <source>
        <tissue evidence="9">Testes</tissue>
    </source>
</reference>
<keyword evidence="8" id="KW-1185">Reference proteome</keyword>